<comment type="caution">
    <text evidence="1">The sequence shown here is derived from an EMBL/GenBank/DDBJ whole genome shotgun (WGS) entry which is preliminary data.</text>
</comment>
<accession>A0A229T7F6</accession>
<dbReference type="Proteomes" id="UP000215199">
    <property type="component" value="Unassembled WGS sequence"/>
</dbReference>
<feature type="non-terminal residue" evidence="1">
    <location>
        <position position="1"/>
    </location>
</feature>
<organism evidence="1 2">
    <name type="scientific">Amycolatopsis vastitatis</name>
    <dbReference type="NCBI Taxonomy" id="1905142"/>
    <lineage>
        <taxon>Bacteria</taxon>
        <taxon>Bacillati</taxon>
        <taxon>Actinomycetota</taxon>
        <taxon>Actinomycetes</taxon>
        <taxon>Pseudonocardiales</taxon>
        <taxon>Pseudonocardiaceae</taxon>
        <taxon>Amycolatopsis</taxon>
    </lineage>
</organism>
<dbReference type="RefSeq" id="WP_158226797.1">
    <property type="nucleotide sequence ID" value="NZ_NMUL01000016.1"/>
</dbReference>
<name>A0A229T7F6_9PSEU</name>
<gene>
    <name evidence="1" type="ORF">CF165_18060</name>
</gene>
<reference evidence="2" key="1">
    <citation type="submission" date="2017-07" db="EMBL/GenBank/DDBJ databases">
        <title>Comparative genome mining reveals phylogenetic distribution patterns of secondary metabolites in Amycolatopsis.</title>
        <authorList>
            <person name="Adamek M."/>
            <person name="Alanjary M."/>
            <person name="Sales-Ortells H."/>
            <person name="Goodfellow M."/>
            <person name="Bull A.T."/>
            <person name="Kalinowski J."/>
            <person name="Ziemert N."/>
        </authorList>
    </citation>
    <scope>NUCLEOTIDE SEQUENCE [LARGE SCALE GENOMIC DNA]</scope>
    <source>
        <strain evidence="2">H5</strain>
    </source>
</reference>
<dbReference type="OrthoDB" id="7671932at2"/>
<sequence>AMKETLDGSWLPMATGGDAKQIALNGNRIAFSNSAGAILAKDDVYGTWHVLNPDGRATEWQLEGGNISAVLDGNFAMKEALDGPWLAMATGGDVKHVQNRDRVVQIG</sequence>
<evidence type="ECO:0000313" key="1">
    <source>
        <dbReference type="EMBL" id="OXM66699.1"/>
    </source>
</evidence>
<proteinExistence type="predicted"/>
<protein>
    <submittedName>
        <fullName evidence="1">Uncharacterized protein</fullName>
    </submittedName>
</protein>
<dbReference type="EMBL" id="NMUL01000016">
    <property type="protein sequence ID" value="OXM66699.1"/>
    <property type="molecule type" value="Genomic_DNA"/>
</dbReference>
<evidence type="ECO:0000313" key="2">
    <source>
        <dbReference type="Proteomes" id="UP000215199"/>
    </source>
</evidence>
<dbReference type="AlphaFoldDB" id="A0A229T7F6"/>
<keyword evidence="2" id="KW-1185">Reference proteome</keyword>